<proteinExistence type="predicted"/>
<evidence type="ECO:0000256" key="1">
    <source>
        <dbReference type="SAM" id="MobiDB-lite"/>
    </source>
</evidence>
<accession>A0A7E4W439</accession>
<reference evidence="2" key="1">
    <citation type="journal article" date="2013" name="Genetics">
        <title>The draft genome and transcriptome of Panagrellus redivivus are shaped by the harsh demands of a free-living lifestyle.</title>
        <authorList>
            <person name="Srinivasan J."/>
            <person name="Dillman A.R."/>
            <person name="Macchietto M.G."/>
            <person name="Heikkinen L."/>
            <person name="Lakso M."/>
            <person name="Fracchia K.M."/>
            <person name="Antoshechkin I."/>
            <person name="Mortazavi A."/>
            <person name="Wong G."/>
            <person name="Sternberg P.W."/>
        </authorList>
    </citation>
    <scope>NUCLEOTIDE SEQUENCE [LARGE SCALE GENOMIC DNA]</scope>
    <source>
        <strain evidence="2">MT8872</strain>
    </source>
</reference>
<keyword evidence="2" id="KW-1185">Reference proteome</keyword>
<feature type="region of interest" description="Disordered" evidence="1">
    <location>
        <begin position="20"/>
        <end position="56"/>
    </location>
</feature>
<reference evidence="3" key="2">
    <citation type="submission" date="2020-10" db="UniProtKB">
        <authorList>
            <consortium name="WormBaseParasite"/>
        </authorList>
    </citation>
    <scope>IDENTIFICATION</scope>
</reference>
<dbReference type="WBParaSite" id="Pan_g6770.t1">
    <property type="protein sequence ID" value="Pan_g6770.t1"/>
    <property type="gene ID" value="Pan_g6770"/>
</dbReference>
<feature type="compositionally biased region" description="Polar residues" evidence="1">
    <location>
        <begin position="199"/>
        <end position="211"/>
    </location>
</feature>
<sequence length="211" mass="24003">MQAIKVVNRCRTSTPRNCPWPENELSNRSNLAKAHNRPDRLFDSTEKTAESRANTSKKAVTRGAAIALRVFWPSGLDFRNHRRLRNRLVVVEGWQSSQQAAQVLHRRMIVPKQHRRPKVTHRQAISLALIVGEIGSEDRHASDDATSQQEDSIKPKDRHRQVMRLVGWQSSQQAAQKAEGLALSDDSTVSLHRRRRSIRQSINGRTSDGQI</sequence>
<evidence type="ECO:0000313" key="3">
    <source>
        <dbReference type="WBParaSite" id="Pan_g6770.t1"/>
    </source>
</evidence>
<dbReference type="Proteomes" id="UP000492821">
    <property type="component" value="Unassembled WGS sequence"/>
</dbReference>
<feature type="compositionally biased region" description="Basic and acidic residues" evidence="1">
    <location>
        <begin position="36"/>
        <end position="50"/>
    </location>
</feature>
<protein>
    <submittedName>
        <fullName evidence="3">Transposase</fullName>
    </submittedName>
</protein>
<dbReference type="AlphaFoldDB" id="A0A7E4W439"/>
<evidence type="ECO:0000313" key="2">
    <source>
        <dbReference type="Proteomes" id="UP000492821"/>
    </source>
</evidence>
<name>A0A7E4W439_PANRE</name>
<feature type="region of interest" description="Disordered" evidence="1">
    <location>
        <begin position="176"/>
        <end position="211"/>
    </location>
</feature>
<organism evidence="2 3">
    <name type="scientific">Panagrellus redivivus</name>
    <name type="common">Microworm</name>
    <dbReference type="NCBI Taxonomy" id="6233"/>
    <lineage>
        <taxon>Eukaryota</taxon>
        <taxon>Metazoa</taxon>
        <taxon>Ecdysozoa</taxon>
        <taxon>Nematoda</taxon>
        <taxon>Chromadorea</taxon>
        <taxon>Rhabditida</taxon>
        <taxon>Tylenchina</taxon>
        <taxon>Panagrolaimomorpha</taxon>
        <taxon>Panagrolaimoidea</taxon>
        <taxon>Panagrolaimidae</taxon>
        <taxon>Panagrellus</taxon>
    </lineage>
</organism>